<dbReference type="PIRSF" id="PIRSF015855">
    <property type="entry name" value="TypeIII_Mtase_mKpnI"/>
    <property type="match status" value="1"/>
</dbReference>
<evidence type="ECO:0000256" key="1">
    <source>
        <dbReference type="ARBA" id="ARBA00006594"/>
    </source>
</evidence>
<dbReference type="PATRIC" id="fig|469607.3.peg.1273"/>
<dbReference type="REBASE" id="64938">
    <property type="entry name" value="M.Fsp48ORF464P"/>
</dbReference>
<evidence type="ECO:0000256" key="2">
    <source>
        <dbReference type="ARBA" id="ARBA00022603"/>
    </source>
</evidence>
<dbReference type="KEGG" id="fus:HMPREF0409_00464"/>
<dbReference type="PROSITE" id="PS00092">
    <property type="entry name" value="N6_MTASE"/>
    <property type="match status" value="1"/>
</dbReference>
<evidence type="ECO:0000313" key="8">
    <source>
        <dbReference type="Proteomes" id="UP000014361"/>
    </source>
</evidence>
<dbReference type="GO" id="GO:0032259">
    <property type="term" value="P:methylation"/>
    <property type="evidence" value="ECO:0007669"/>
    <property type="project" value="UniProtKB-KW"/>
</dbReference>
<dbReference type="Proteomes" id="UP000014361">
    <property type="component" value="Chromosome"/>
</dbReference>
<protein>
    <recommendedName>
        <fullName evidence="6">DNA methylase N-4/N-6 domain-containing protein</fullName>
    </recommendedName>
</protein>
<dbReference type="PRINTS" id="PR00506">
    <property type="entry name" value="D21N6MTFRASE"/>
</dbReference>
<evidence type="ECO:0000259" key="6">
    <source>
        <dbReference type="Pfam" id="PF01555"/>
    </source>
</evidence>
<name>R9RBY4_9FUSO</name>
<proteinExistence type="inferred from homology"/>
<accession>R9RBY4</accession>
<evidence type="ECO:0000256" key="4">
    <source>
        <dbReference type="ARBA" id="ARBA00022691"/>
    </source>
</evidence>
<dbReference type="InterPro" id="IPR002941">
    <property type="entry name" value="DNA_methylase_N4/N6"/>
</dbReference>
<feature type="domain" description="DNA methylase N-4/N-6" evidence="6">
    <location>
        <begin position="115"/>
        <end position="500"/>
    </location>
</feature>
<keyword evidence="3" id="KW-0808">Transferase</keyword>
<organism evidence="7 8">
    <name type="scientific">Fusobacterium animalis 4_8</name>
    <dbReference type="NCBI Taxonomy" id="469607"/>
    <lineage>
        <taxon>Bacteria</taxon>
        <taxon>Fusobacteriati</taxon>
        <taxon>Fusobacteriota</taxon>
        <taxon>Fusobacteriia</taxon>
        <taxon>Fusobacteriales</taxon>
        <taxon>Fusobacteriaceae</taxon>
        <taxon>Fusobacterium</taxon>
    </lineage>
</organism>
<dbReference type="SUPFAM" id="SSF53335">
    <property type="entry name" value="S-adenosyl-L-methionine-dependent methyltransferases"/>
    <property type="match status" value="1"/>
</dbReference>
<keyword evidence="2" id="KW-0489">Methyltransferase</keyword>
<keyword evidence="5" id="KW-0175">Coiled coil</keyword>
<dbReference type="Gene3D" id="3.40.50.150">
    <property type="entry name" value="Vaccinia Virus protein VP39"/>
    <property type="match status" value="1"/>
</dbReference>
<evidence type="ECO:0000256" key="5">
    <source>
        <dbReference type="SAM" id="Coils"/>
    </source>
</evidence>
<evidence type="ECO:0000256" key="3">
    <source>
        <dbReference type="ARBA" id="ARBA00022679"/>
    </source>
</evidence>
<sequence>MELENKVPEQLDSIKNDNLKALEKLFPSVIKDGELDIDALKEEIGNFEEVKNERYDFTWAGKQEAKKKAQEDVMARTLKFIEKDSVNPDSTENLYIEGDNLEVLKLLRQNYRGAIKMIYIDPPYNTGNDFVYNDNFKISQKESDKKQGYIDENNQRLQKNSKDSNRFHANWLTMMYPRLKIARDLLSEDGVIFIHIDDNEMENIGKVCNDIFGEENFINIITIKTKIGGVSGSSEGKSLKDVTEFIWAFCKNKNEIFLNPVYNKIRLFERIQDYIDEGKSWKYTSIITKIGDKILLKRDEKNDMNFYGYNILETQSIFSYAKEHKISIEEVYNKFADKIFRTTNAQSSIRQKVIKETKNYKYPIFSCEYIPIKGKNLGQKIEILYKSGSTSEQRNMVMFLSDVVTKENGEYFYLDKITSLWDDIEYNNLTKEGNIEFQNGKKPVKLLQRLINLSTNNNDIVLDFFSGSASTAHAVMQLNAEDGGNRKFIMVQIDEKVKEDTEAYKFLNEINKPTNICEIGKERIRRVGEKIKKEIEEKNKNLKDEEELKKVPDIGFKVFRTADTNINWRKIRDISNSESLPFNEPDRLDFIENYNDKDIVYEVLLRQRDLPLSEKLETLDTIGNRTYLYASSYLICLETDITENLIKELADLNPLPIKFIFRDSAFKSDINLKESTFRYLKTLVEKNSGINKRTYTIEFI</sequence>
<dbReference type="HOGENOM" id="CLU_020164_2_1_0"/>
<reference evidence="7 8" key="1">
    <citation type="submission" date="2012-07" db="EMBL/GenBank/DDBJ databases">
        <title>The Genome Sequence of Fusobacterium sp. 4_8.</title>
        <authorList>
            <consortium name="The Broad Institute Genome Sequencing Platform"/>
            <person name="Earl A."/>
            <person name="Ward D."/>
            <person name="Feldgarden M."/>
            <person name="Gevers D."/>
            <person name="Sibley C.D."/>
            <person name="White A.P."/>
            <person name="Crowley S."/>
            <person name="Surette M."/>
            <person name="Strauss J.C."/>
            <person name="Ambrose C.E."/>
            <person name="Allen-Vercoe E."/>
            <person name="Walker B."/>
            <person name="Young S.K."/>
            <person name="Zeng Q."/>
            <person name="Gargeya S."/>
            <person name="Fitzgerald M."/>
            <person name="Haas B."/>
            <person name="Abouelleil A."/>
            <person name="Alvarado L."/>
            <person name="Arachchi H.M."/>
            <person name="Berlin A.M."/>
            <person name="Chapman S.B."/>
            <person name="Goldberg J."/>
            <person name="Griggs A."/>
            <person name="Gujja S."/>
            <person name="Hansen M."/>
            <person name="Howarth C."/>
            <person name="Imamovic A."/>
            <person name="Larimer J."/>
            <person name="McCowen C."/>
            <person name="Montmayeur A."/>
            <person name="Murphy C."/>
            <person name="Neiman D."/>
            <person name="Pearson M."/>
            <person name="Priest M."/>
            <person name="Roberts A."/>
            <person name="Saif S."/>
            <person name="Shea T."/>
            <person name="Sisk P."/>
            <person name="Sykes S."/>
            <person name="Wortman J."/>
            <person name="Nusbaum C."/>
            <person name="Birren B."/>
        </authorList>
    </citation>
    <scope>NUCLEOTIDE SEQUENCE [LARGE SCALE GENOMIC DNA]</scope>
    <source>
        <strain evidence="7 8">4_8</strain>
    </source>
</reference>
<dbReference type="Pfam" id="PF01555">
    <property type="entry name" value="N6_N4_Mtase"/>
    <property type="match status" value="1"/>
</dbReference>
<gene>
    <name evidence="7" type="ORF">HMPREF0409_00464</name>
</gene>
<dbReference type="InterPro" id="IPR029063">
    <property type="entry name" value="SAM-dependent_MTases_sf"/>
</dbReference>
<dbReference type="AlphaFoldDB" id="R9RBY4"/>
<dbReference type="RefSeq" id="WP_008798247.1">
    <property type="nucleotide sequence ID" value="NC_021281.1"/>
</dbReference>
<evidence type="ECO:0000313" key="7">
    <source>
        <dbReference type="EMBL" id="AGM23714.1"/>
    </source>
</evidence>
<dbReference type="GO" id="GO:0003677">
    <property type="term" value="F:DNA binding"/>
    <property type="evidence" value="ECO:0007669"/>
    <property type="project" value="InterPro"/>
</dbReference>
<dbReference type="EMBL" id="CP003723">
    <property type="protein sequence ID" value="AGM23714.1"/>
    <property type="molecule type" value="Genomic_DNA"/>
</dbReference>
<dbReference type="InterPro" id="IPR002052">
    <property type="entry name" value="DNA_methylase_N6_adenine_CS"/>
</dbReference>
<keyword evidence="4" id="KW-0949">S-adenosyl-L-methionine</keyword>
<feature type="coiled-coil region" evidence="5">
    <location>
        <begin position="521"/>
        <end position="548"/>
    </location>
</feature>
<comment type="similarity">
    <text evidence="1">Belongs to the N(4)/N(6)-methyltransferase family.</text>
</comment>
<dbReference type="InterPro" id="IPR002295">
    <property type="entry name" value="N4/N6-MTase_EcoPI_Mod-like"/>
</dbReference>
<dbReference type="GO" id="GO:0008170">
    <property type="term" value="F:N-methyltransferase activity"/>
    <property type="evidence" value="ECO:0007669"/>
    <property type="project" value="InterPro"/>
</dbReference>